<feature type="compositionally biased region" description="Basic and acidic residues" evidence="1">
    <location>
        <begin position="226"/>
        <end position="238"/>
    </location>
</feature>
<feature type="transmembrane region" description="Helical" evidence="2">
    <location>
        <begin position="123"/>
        <end position="141"/>
    </location>
</feature>
<feature type="transmembrane region" description="Helical" evidence="2">
    <location>
        <begin position="147"/>
        <end position="166"/>
    </location>
</feature>
<proteinExistence type="predicted"/>
<keyword evidence="2" id="KW-0812">Transmembrane</keyword>
<keyword evidence="2" id="KW-0472">Membrane</keyword>
<keyword evidence="4" id="KW-1185">Reference proteome</keyword>
<evidence type="ECO:0000313" key="4">
    <source>
        <dbReference type="Proteomes" id="UP000055024"/>
    </source>
</evidence>
<protein>
    <submittedName>
        <fullName evidence="3">Uncharacterized protein</fullName>
    </submittedName>
</protein>
<gene>
    <name evidence="3" type="ORF">T11_12156</name>
</gene>
<evidence type="ECO:0000256" key="1">
    <source>
        <dbReference type="SAM" id="MobiDB-lite"/>
    </source>
</evidence>
<dbReference type="Proteomes" id="UP000055024">
    <property type="component" value="Unassembled WGS sequence"/>
</dbReference>
<accession>A0A0V1I5C7</accession>
<feature type="region of interest" description="Disordered" evidence="1">
    <location>
        <begin position="223"/>
        <end position="306"/>
    </location>
</feature>
<evidence type="ECO:0000313" key="3">
    <source>
        <dbReference type="EMBL" id="KRZ18067.1"/>
    </source>
</evidence>
<feature type="compositionally biased region" description="Basic and acidic residues" evidence="1">
    <location>
        <begin position="374"/>
        <end position="408"/>
    </location>
</feature>
<keyword evidence="2" id="KW-1133">Transmembrane helix</keyword>
<feature type="compositionally biased region" description="Low complexity" evidence="1">
    <location>
        <begin position="242"/>
        <end position="273"/>
    </location>
</feature>
<reference evidence="3 4" key="1">
    <citation type="submission" date="2015-01" db="EMBL/GenBank/DDBJ databases">
        <title>Evolution of Trichinella species and genotypes.</title>
        <authorList>
            <person name="Korhonen P.K."/>
            <person name="Edoardo P."/>
            <person name="Giuseppe L.R."/>
            <person name="Gasser R.B."/>
        </authorList>
    </citation>
    <scope>NUCLEOTIDE SEQUENCE [LARGE SCALE GENOMIC DNA]</scope>
    <source>
        <strain evidence="3">ISS1029</strain>
    </source>
</reference>
<feature type="region of interest" description="Disordered" evidence="1">
    <location>
        <begin position="361"/>
        <end position="427"/>
    </location>
</feature>
<name>A0A0V1I5C7_9BILA</name>
<dbReference type="OrthoDB" id="10553859at2759"/>
<sequence>MCFLTLELFVELKSQTEQRNAVVGWASVAGQPVAVLLSGGRARVGPRSAVLLHVISQRLAIFGRVRTIGALEKCRTTDRIVQLRPRNRADTGRRRLVNSTDRCAVGHGDDVISGRRSGARVNWGIHAGFTAVVVVCVVIVVCVATVVIVVVTMMIVVVVTVMIVVVRSSLSGYNSKDDNGTDIQLCVLDGAGSAKKCNWTDNRKLDKCESGSKWSAKALVGLPPHFSDRRTRSPDPRKALATPRRSPSCRSTCRQPALSSPLLCCSSSSSSSSTGIGDKATNGNATDKGNSGIGGGGDGDSATVSGDSAAAAASTTIVDVFGETSFVSSTTVGVTSTDTSLLLSTTIVVISLPVNKHSKQTNKNYYIKQQQQQQRERKREREREEEDKNAQFDAAEQKSDADDKRTDRWLPCQKRRSLDNNRSSGSSLCTTLDVDNNAALPYGSSQRLWSINK</sequence>
<dbReference type="AlphaFoldDB" id="A0A0V1I5C7"/>
<dbReference type="EMBL" id="JYDP01000004">
    <property type="protein sequence ID" value="KRZ18067.1"/>
    <property type="molecule type" value="Genomic_DNA"/>
</dbReference>
<evidence type="ECO:0000256" key="2">
    <source>
        <dbReference type="SAM" id="Phobius"/>
    </source>
</evidence>
<comment type="caution">
    <text evidence="3">The sequence shown here is derived from an EMBL/GenBank/DDBJ whole genome shotgun (WGS) entry which is preliminary data.</text>
</comment>
<organism evidence="3 4">
    <name type="scientific">Trichinella zimbabwensis</name>
    <dbReference type="NCBI Taxonomy" id="268475"/>
    <lineage>
        <taxon>Eukaryota</taxon>
        <taxon>Metazoa</taxon>
        <taxon>Ecdysozoa</taxon>
        <taxon>Nematoda</taxon>
        <taxon>Enoplea</taxon>
        <taxon>Dorylaimia</taxon>
        <taxon>Trichinellida</taxon>
        <taxon>Trichinellidae</taxon>
        <taxon>Trichinella</taxon>
    </lineage>
</organism>